<accession>A0A6A7A9V4</accession>
<dbReference type="AlphaFoldDB" id="A0A6A7A9V4"/>
<proteinExistence type="predicted"/>
<sequence>MDSCSSGYLKDTHSSLSMLIKYPRSSKSNGYTATRTRVSHSLGTIETPIMYSGATAVTDWNHDDSHIVSVITLDHASLMFFDGRDCG</sequence>
<organism evidence="1 2">
    <name type="scientific">Ophiobolus disseminans</name>
    <dbReference type="NCBI Taxonomy" id="1469910"/>
    <lineage>
        <taxon>Eukaryota</taxon>
        <taxon>Fungi</taxon>
        <taxon>Dikarya</taxon>
        <taxon>Ascomycota</taxon>
        <taxon>Pezizomycotina</taxon>
        <taxon>Dothideomycetes</taxon>
        <taxon>Pleosporomycetidae</taxon>
        <taxon>Pleosporales</taxon>
        <taxon>Pleosporineae</taxon>
        <taxon>Phaeosphaeriaceae</taxon>
        <taxon>Ophiobolus</taxon>
    </lineage>
</organism>
<evidence type="ECO:0000313" key="2">
    <source>
        <dbReference type="Proteomes" id="UP000799424"/>
    </source>
</evidence>
<name>A0A6A7A9V4_9PLEO</name>
<evidence type="ECO:0000313" key="1">
    <source>
        <dbReference type="EMBL" id="KAF2829528.1"/>
    </source>
</evidence>
<dbReference type="EMBL" id="MU006221">
    <property type="protein sequence ID" value="KAF2829528.1"/>
    <property type="molecule type" value="Genomic_DNA"/>
</dbReference>
<gene>
    <name evidence="1" type="ORF">CC86DRAFT_368525</name>
</gene>
<protein>
    <submittedName>
        <fullName evidence="1">Uncharacterized protein</fullName>
    </submittedName>
</protein>
<dbReference type="Proteomes" id="UP000799424">
    <property type="component" value="Unassembled WGS sequence"/>
</dbReference>
<reference evidence="1" key="1">
    <citation type="journal article" date="2020" name="Stud. Mycol.">
        <title>101 Dothideomycetes genomes: a test case for predicting lifestyles and emergence of pathogens.</title>
        <authorList>
            <person name="Haridas S."/>
            <person name="Albert R."/>
            <person name="Binder M."/>
            <person name="Bloem J."/>
            <person name="Labutti K."/>
            <person name="Salamov A."/>
            <person name="Andreopoulos B."/>
            <person name="Baker S."/>
            <person name="Barry K."/>
            <person name="Bills G."/>
            <person name="Bluhm B."/>
            <person name="Cannon C."/>
            <person name="Castanera R."/>
            <person name="Culley D."/>
            <person name="Daum C."/>
            <person name="Ezra D."/>
            <person name="Gonzalez J."/>
            <person name="Henrissat B."/>
            <person name="Kuo A."/>
            <person name="Liang C."/>
            <person name="Lipzen A."/>
            <person name="Lutzoni F."/>
            <person name="Magnuson J."/>
            <person name="Mondo S."/>
            <person name="Nolan M."/>
            <person name="Ohm R."/>
            <person name="Pangilinan J."/>
            <person name="Park H.-J."/>
            <person name="Ramirez L."/>
            <person name="Alfaro M."/>
            <person name="Sun H."/>
            <person name="Tritt A."/>
            <person name="Yoshinaga Y."/>
            <person name="Zwiers L.-H."/>
            <person name="Turgeon B."/>
            <person name="Goodwin S."/>
            <person name="Spatafora J."/>
            <person name="Crous P."/>
            <person name="Grigoriev I."/>
        </authorList>
    </citation>
    <scope>NUCLEOTIDE SEQUENCE</scope>
    <source>
        <strain evidence="1">CBS 113818</strain>
    </source>
</reference>
<keyword evidence="2" id="KW-1185">Reference proteome</keyword>